<protein>
    <submittedName>
        <fullName evidence="2">T9SS type B sorting domain-containing protein</fullName>
    </submittedName>
</protein>
<organism evidence="2 3">
    <name type="scientific">Aquimarina algiphila</name>
    <dbReference type="NCBI Taxonomy" id="2047982"/>
    <lineage>
        <taxon>Bacteria</taxon>
        <taxon>Pseudomonadati</taxon>
        <taxon>Bacteroidota</taxon>
        <taxon>Flavobacteriia</taxon>
        <taxon>Flavobacteriales</taxon>
        <taxon>Flavobacteriaceae</taxon>
        <taxon>Aquimarina</taxon>
    </lineage>
</organism>
<keyword evidence="1" id="KW-0732">Signal</keyword>
<keyword evidence="3" id="KW-1185">Reference proteome</keyword>
<dbReference type="EMBL" id="VLNR01000005">
    <property type="protein sequence ID" value="TSE10735.1"/>
    <property type="molecule type" value="Genomic_DNA"/>
</dbReference>
<dbReference type="NCBIfam" id="TIGR04131">
    <property type="entry name" value="Bac_Flav_CTERM"/>
    <property type="match status" value="1"/>
</dbReference>
<dbReference type="OrthoDB" id="9765926at2"/>
<dbReference type="Pfam" id="PF13585">
    <property type="entry name" value="CHU_C"/>
    <property type="match status" value="1"/>
</dbReference>
<accession>A0A554VQD2</accession>
<dbReference type="SUPFAM" id="SSF82171">
    <property type="entry name" value="DPP6 N-terminal domain-like"/>
    <property type="match status" value="1"/>
</dbReference>
<evidence type="ECO:0000313" key="2">
    <source>
        <dbReference type="EMBL" id="TSE10735.1"/>
    </source>
</evidence>
<evidence type="ECO:0000256" key="1">
    <source>
        <dbReference type="SAM" id="SignalP"/>
    </source>
</evidence>
<proteinExistence type="predicted"/>
<dbReference type="RefSeq" id="WP_143915523.1">
    <property type="nucleotide sequence ID" value="NZ_CANMIK010000006.1"/>
</dbReference>
<dbReference type="AlphaFoldDB" id="A0A554VQD2"/>
<feature type="chain" id="PRO_5021784070" evidence="1">
    <location>
        <begin position="21"/>
        <end position="941"/>
    </location>
</feature>
<dbReference type="Proteomes" id="UP000318833">
    <property type="component" value="Unassembled WGS sequence"/>
</dbReference>
<evidence type="ECO:0000313" key="3">
    <source>
        <dbReference type="Proteomes" id="UP000318833"/>
    </source>
</evidence>
<comment type="caution">
    <text evidence="2">The sequence shown here is derived from an EMBL/GenBank/DDBJ whole genome shotgun (WGS) entry which is preliminary data.</text>
</comment>
<name>A0A554VQD2_9FLAO</name>
<dbReference type="InterPro" id="IPR026341">
    <property type="entry name" value="T9SS_type_B"/>
</dbReference>
<sequence>MRNIYAVFIIVSFFYFSAQSQGEANNWYFGQNAGISFNTTPPTALTNGQIDTLEGCTTISDATGGLLFYTDGITVWDRFHNIMDNGTGLKGDPSSTSSALIVPQPNTPNIYIIFTVDEPHHDNADTDPLTSDGDGVNDGFMFSIVDMSLNGGNGAVVPGQKNMPLVTYNTSGLLDSAYKCSEKITAIKSDDCDSFWVITHFVDTFYAFKVDQTGVNTTPVNSRVGVTVPLSGYRRNALGYIKASPEGDKIAVAHFGFATVTAGNGPGKVLLYNFDNTTGIVSNEIELYNGDSPYGIEFSQSGQRLYSTIGFGDEGNGRSFLMQYDLSLPDNQIAASGIRIQNENSQDSFDFNEGALQLGPDGKIYRALFNFASEQGNYLGVIENPEELGNNVIYNEKGILVNVDGTRNVRLGLPPFIQSIFAQTVDIINNGNPNDVNLPLCDGDTYRLSYLNIPGATYTWFINDAPTTNTTNFLDITSTGNYRLEIDLNDGSCPLIGVANATFFDVPVAAPATMTQCDAYQTSGDNITIFDLHTIDDQLTGGNSEYSTQFFNDMTSAMAGTPRINNEDRFENSMNNQQIYARVLNTRNPNCFDITSVTLEVSITDVNDVELRACDDDGLEDGFTTFNLTEANAQVLFGITTTGLTISYYASTEDALLNRNPITTYTNTTQNTQGDDIIYAKAEESDGACFGISSISLFVIPLPQIEADTSYFLCQNETSIDIDAGIPLNGNISDFTILWSTNETSQTISVRQPGIYTAQITSNLTGCSKTRTINVIASSIATIQSIDINDARDNNTVTVNAVGLGNYEYAIEIEGVLSNYQDDPTFTNVPPGFHTIYVRDKNGCVPEITQDISVVGFPKYFTPNGDGFHETWNVEGISTEVMSNSLIFIFNRHGKLLKQLRAGSSGWDGIYNGQIMPSSQYWFRVELDDGRILTGSFSLIR</sequence>
<gene>
    <name evidence="2" type="ORF">FOF46_03900</name>
</gene>
<feature type="signal peptide" evidence="1">
    <location>
        <begin position="1"/>
        <end position="20"/>
    </location>
</feature>
<reference evidence="2 3" key="1">
    <citation type="submission" date="2019-07" db="EMBL/GenBank/DDBJ databases">
        <title>The draft genome sequence of Aquimarina algiphila M91.</title>
        <authorList>
            <person name="Meng X."/>
        </authorList>
    </citation>
    <scope>NUCLEOTIDE SEQUENCE [LARGE SCALE GENOMIC DNA]</scope>
    <source>
        <strain evidence="2 3">M91</strain>
    </source>
</reference>